<evidence type="ECO:0000313" key="8">
    <source>
        <dbReference type="Proteomes" id="UP000828924"/>
    </source>
</evidence>
<dbReference type="Gene3D" id="2.80.10.50">
    <property type="match status" value="2"/>
</dbReference>
<evidence type="ECO:0000256" key="3">
    <source>
        <dbReference type="ARBA" id="ARBA00022801"/>
    </source>
</evidence>
<dbReference type="EMBL" id="CP071872">
    <property type="protein sequence ID" value="UNM12153.1"/>
    <property type="molecule type" value="Genomic_DNA"/>
</dbReference>
<keyword evidence="8" id="KW-1185">Reference proteome</keyword>
<dbReference type="Pfam" id="PF02055">
    <property type="entry name" value="Glyco_hydro_30"/>
    <property type="match status" value="1"/>
</dbReference>
<dbReference type="Pfam" id="PF00652">
    <property type="entry name" value="Ricin_B_lectin"/>
    <property type="match status" value="1"/>
</dbReference>
<dbReference type="InterPro" id="IPR000772">
    <property type="entry name" value="Ricin_B_lectin"/>
</dbReference>
<reference evidence="7 8" key="1">
    <citation type="submission" date="2021-03" db="EMBL/GenBank/DDBJ databases">
        <title>Complete genome of Streptomyces formicae strain 1H-GS9 (DSM 100524).</title>
        <authorList>
            <person name="Atanasov K.E."/>
            <person name="Altabella T."/>
            <person name="Ferrer A."/>
        </authorList>
    </citation>
    <scope>NUCLEOTIDE SEQUENCE [LARGE SCALE GENOMIC DNA]</scope>
    <source>
        <strain evidence="7 8">1H-GS9</strain>
    </source>
</reference>
<dbReference type="Pfam" id="PF17189">
    <property type="entry name" value="Glyco_hydro_30C"/>
    <property type="match status" value="1"/>
</dbReference>
<evidence type="ECO:0000259" key="6">
    <source>
        <dbReference type="SMART" id="SM00458"/>
    </source>
</evidence>
<keyword evidence="3 4" id="KW-0378">Hydrolase</keyword>
<dbReference type="RefSeq" id="WP_242330754.1">
    <property type="nucleotide sequence ID" value="NZ_CP071872.1"/>
</dbReference>
<keyword evidence="2 5" id="KW-0732">Signal</keyword>
<sequence length="637" mass="67426">MSALHRSPARHKKATIAAAAALLLGGGALTALPGTAQAAATTVQVTVSTADGTKRLSQEAPLSFGTPQQATNIAINANERHQPMTGVGASITEASASLIAGLPATTRTQLMSELFGGSGIGLNYLRQPFGGTDFVAALPYYSYDDNGTTPDPTLSKFSIARDKEKIIPLLNQAKGINPGIRFMATPWSAPAWMKDNGSLNGGKLKTEYYDEYANYLVKAIQAYAAEGVPIEDLTVQNEAELGTSYPSMIMTSAEQAEFLKVLDPKLAAAGLGTNLFAFDHNWDHPSYPLDVFSRTSGLWRLAGAAFHCYAGSPEAQQQVINAGKRVFMTECSGSDTTNTYADTLEWHAENLVVRSLRSGSETVIDWNLALNSSGGPHFGNCQNRCNGVVEVNGSSYTKNAEYYVLGHLGKYVKRGAVRIGSNSGASGGLQNVAFENPDGSRAVYVVNAGSSTSTFSVTESGTSFGYSLPAGAIATFTWPGSPTGGTGTIDPSAWYELVNVNSGMCVDQRDGATADGTAVQQWECGTGAENVQWQLTPTDGGYSRITSRKAAATNQVIDVTDRSTVDGAKIQTWAWTGTGGPNQQWRPEAVSGGYRFVNRNSGKCLDVTGHSTVNGTQLQQWTCAAGSTAQTFRLVKK</sequence>
<dbReference type="PANTHER" id="PTHR11069">
    <property type="entry name" value="GLUCOSYLCERAMIDASE"/>
    <property type="match status" value="1"/>
</dbReference>
<feature type="signal peptide" evidence="5">
    <location>
        <begin position="1"/>
        <end position="38"/>
    </location>
</feature>
<comment type="similarity">
    <text evidence="1 4">Belongs to the glycosyl hydrolase 30 family.</text>
</comment>
<proteinExistence type="inferred from homology"/>
<dbReference type="PROSITE" id="PS50231">
    <property type="entry name" value="RICIN_B_LECTIN"/>
    <property type="match status" value="1"/>
</dbReference>
<dbReference type="Gene3D" id="2.60.40.1180">
    <property type="entry name" value="Golgi alpha-mannosidase II"/>
    <property type="match status" value="1"/>
</dbReference>
<dbReference type="InterPro" id="IPR033453">
    <property type="entry name" value="Glyco_hydro_30_TIM-barrel"/>
</dbReference>
<evidence type="ECO:0000256" key="4">
    <source>
        <dbReference type="RuleBase" id="RU361188"/>
    </source>
</evidence>
<evidence type="ECO:0000256" key="1">
    <source>
        <dbReference type="ARBA" id="ARBA00005382"/>
    </source>
</evidence>
<feature type="chain" id="PRO_5045267413" evidence="5">
    <location>
        <begin position="39"/>
        <end position="637"/>
    </location>
</feature>
<dbReference type="PANTHER" id="PTHR11069:SF23">
    <property type="entry name" value="LYSOSOMAL ACID GLUCOSYLCERAMIDASE"/>
    <property type="match status" value="1"/>
</dbReference>
<evidence type="ECO:0000256" key="5">
    <source>
        <dbReference type="SAM" id="SignalP"/>
    </source>
</evidence>
<organism evidence="7 8">
    <name type="scientific">Streptomyces formicae</name>
    <dbReference type="NCBI Taxonomy" id="1616117"/>
    <lineage>
        <taxon>Bacteria</taxon>
        <taxon>Bacillati</taxon>
        <taxon>Actinomycetota</taxon>
        <taxon>Actinomycetes</taxon>
        <taxon>Kitasatosporales</taxon>
        <taxon>Streptomycetaceae</taxon>
        <taxon>Streptomyces</taxon>
    </lineage>
</organism>
<accession>A0ABY3WHU9</accession>
<dbReference type="InterPro" id="IPR033452">
    <property type="entry name" value="GH30_C"/>
</dbReference>
<dbReference type="Proteomes" id="UP000828924">
    <property type="component" value="Chromosome"/>
</dbReference>
<dbReference type="PRINTS" id="PR00843">
    <property type="entry name" value="GLHYDRLASE30"/>
</dbReference>
<dbReference type="SUPFAM" id="SSF51011">
    <property type="entry name" value="Glycosyl hydrolase domain"/>
    <property type="match status" value="1"/>
</dbReference>
<dbReference type="InterPro" id="IPR017853">
    <property type="entry name" value="GH"/>
</dbReference>
<evidence type="ECO:0000256" key="2">
    <source>
        <dbReference type="ARBA" id="ARBA00022729"/>
    </source>
</evidence>
<dbReference type="InterPro" id="IPR013780">
    <property type="entry name" value="Glyco_hydro_b"/>
</dbReference>
<feature type="domain" description="Ricin B lectin" evidence="6">
    <location>
        <begin position="491"/>
        <end position="635"/>
    </location>
</feature>
<protein>
    <submittedName>
        <fullName evidence="7">RICIN domain-containing protein</fullName>
    </submittedName>
</protein>
<dbReference type="SUPFAM" id="SSF51445">
    <property type="entry name" value="(Trans)glycosidases"/>
    <property type="match status" value="1"/>
</dbReference>
<name>A0ABY3WHU9_9ACTN</name>
<dbReference type="SUPFAM" id="SSF50370">
    <property type="entry name" value="Ricin B-like lectins"/>
    <property type="match status" value="1"/>
</dbReference>
<keyword evidence="4" id="KW-0326">Glycosidase</keyword>
<evidence type="ECO:0000313" key="7">
    <source>
        <dbReference type="EMBL" id="UNM12153.1"/>
    </source>
</evidence>
<dbReference type="InterPro" id="IPR001139">
    <property type="entry name" value="Glyco_hydro_30"/>
</dbReference>
<dbReference type="SMART" id="SM00458">
    <property type="entry name" value="RICIN"/>
    <property type="match status" value="1"/>
</dbReference>
<dbReference type="Gene3D" id="3.20.20.80">
    <property type="entry name" value="Glycosidases"/>
    <property type="match status" value="1"/>
</dbReference>
<gene>
    <name evidence="7" type="ORF">J4032_11925</name>
</gene>
<dbReference type="InterPro" id="IPR035992">
    <property type="entry name" value="Ricin_B-like_lectins"/>
</dbReference>